<dbReference type="EMBL" id="UYWY01022024">
    <property type="protein sequence ID" value="VDM45348.1"/>
    <property type="molecule type" value="Genomic_DNA"/>
</dbReference>
<evidence type="ECO:0000313" key="1">
    <source>
        <dbReference type="EMBL" id="KHN84860.1"/>
    </source>
</evidence>
<proteinExistence type="predicted"/>
<dbReference type="EMBL" id="JPKZ01000895">
    <property type="protein sequence ID" value="KHN84860.1"/>
    <property type="molecule type" value="Genomic_DNA"/>
</dbReference>
<accession>A0A0B2VV82</accession>
<evidence type="ECO:0000313" key="3">
    <source>
        <dbReference type="Proteomes" id="UP000031036"/>
    </source>
</evidence>
<gene>
    <name evidence="1" type="ORF">Tcan_08325</name>
    <name evidence="2" type="ORF">TCNE_LOCUS14027</name>
</gene>
<reference evidence="2" key="2">
    <citation type="submission" date="2018-11" db="EMBL/GenBank/DDBJ databases">
        <authorList>
            <consortium name="Pathogen Informatics"/>
        </authorList>
    </citation>
    <scope>NUCLEOTIDE SEQUENCE [LARGE SCALE GENOMIC DNA]</scope>
</reference>
<keyword evidence="3" id="KW-1185">Reference proteome</keyword>
<evidence type="ECO:0000313" key="2">
    <source>
        <dbReference type="EMBL" id="VDM45348.1"/>
    </source>
</evidence>
<organism evidence="1 3">
    <name type="scientific">Toxocara canis</name>
    <name type="common">Canine roundworm</name>
    <dbReference type="NCBI Taxonomy" id="6265"/>
    <lineage>
        <taxon>Eukaryota</taxon>
        <taxon>Metazoa</taxon>
        <taxon>Ecdysozoa</taxon>
        <taxon>Nematoda</taxon>
        <taxon>Chromadorea</taxon>
        <taxon>Rhabditida</taxon>
        <taxon>Spirurina</taxon>
        <taxon>Ascaridomorpha</taxon>
        <taxon>Ascaridoidea</taxon>
        <taxon>Toxocaridae</taxon>
        <taxon>Toxocara</taxon>
    </lineage>
</organism>
<sequence length="153" mass="17279">MLLPEDDPKALFLHLHATLKELDLKSIFLEHTAIGLDECDMQMQLGKRFIQALTRWASASPDKADTVDSKTEQDVRNIIVKHTSWIIIFVGICVLEGNSPMPLPEIECGIDLLLKKFRGMDKEFDERLQVIADSGEVELLRKAVACFRAENGE</sequence>
<protein>
    <submittedName>
        <fullName evidence="1">Uncharacterized protein</fullName>
    </submittedName>
</protein>
<dbReference type="AlphaFoldDB" id="A0A0B2VV82"/>
<dbReference type="Proteomes" id="UP000031036">
    <property type="component" value="Unassembled WGS sequence"/>
</dbReference>
<name>A0A0B2VV82_TOXCA</name>
<reference evidence="1 3" key="1">
    <citation type="submission" date="2014-11" db="EMBL/GenBank/DDBJ databases">
        <title>Genetic blueprint of the zoonotic pathogen Toxocara canis.</title>
        <authorList>
            <person name="Zhu X.-Q."/>
            <person name="Korhonen P.K."/>
            <person name="Cai H."/>
            <person name="Young N.D."/>
            <person name="Nejsum P."/>
            <person name="von Samson-Himmelstjerna G."/>
            <person name="Boag P.R."/>
            <person name="Tan P."/>
            <person name="Li Q."/>
            <person name="Min J."/>
            <person name="Yang Y."/>
            <person name="Wang X."/>
            <person name="Fang X."/>
            <person name="Hall R.S."/>
            <person name="Hofmann A."/>
            <person name="Sternberg P.W."/>
            <person name="Jex A.R."/>
            <person name="Gasser R.B."/>
        </authorList>
    </citation>
    <scope>NUCLEOTIDE SEQUENCE [LARGE SCALE GENOMIC DNA]</scope>
    <source>
        <strain evidence="1">PN_DK_2014</strain>
    </source>
</reference>
<dbReference type="OMA" id="YTIWIIN"/>
<dbReference type="OrthoDB" id="10523647at2759"/>